<evidence type="ECO:0000256" key="2">
    <source>
        <dbReference type="ARBA" id="ARBA00001958"/>
    </source>
</evidence>
<dbReference type="GO" id="GO:0046872">
    <property type="term" value="F:metal ion binding"/>
    <property type="evidence" value="ECO:0007669"/>
    <property type="project" value="UniProtKB-KW"/>
</dbReference>
<evidence type="ECO:0000256" key="6">
    <source>
        <dbReference type="ARBA" id="ARBA00022563"/>
    </source>
</evidence>
<keyword evidence="8" id="KW-0479">Metal-binding</keyword>
<dbReference type="InterPro" id="IPR022631">
    <property type="entry name" value="ADOMET_SYNTHASE_CS"/>
</dbReference>
<name>A0A0G1DGE8_9BACT</name>
<dbReference type="PANTHER" id="PTHR11964">
    <property type="entry name" value="S-ADENOSYLMETHIONINE SYNTHETASE"/>
    <property type="match status" value="1"/>
</dbReference>
<proteinExistence type="inferred from homology"/>
<evidence type="ECO:0000256" key="3">
    <source>
        <dbReference type="ARBA" id="ARBA00005224"/>
    </source>
</evidence>
<comment type="pathway">
    <text evidence="3">Amino-acid biosynthesis; S-adenosyl-L-methionine biosynthesis; S-adenosyl-L-methionine from L-methionine: step 1/1.</text>
</comment>
<dbReference type="GO" id="GO:0006556">
    <property type="term" value="P:S-adenosylmethionine biosynthetic process"/>
    <property type="evidence" value="ECO:0007669"/>
    <property type="project" value="UniProtKB-UniPathway"/>
</dbReference>
<dbReference type="SUPFAM" id="SSF55973">
    <property type="entry name" value="S-adenosylmethionine synthetase"/>
    <property type="match status" value="3"/>
</dbReference>
<dbReference type="AlphaFoldDB" id="A0A0G1DGE8"/>
<evidence type="ECO:0000256" key="8">
    <source>
        <dbReference type="ARBA" id="ARBA00022723"/>
    </source>
</evidence>
<dbReference type="Pfam" id="PF02773">
    <property type="entry name" value="S-AdoMet_synt_C"/>
    <property type="match status" value="1"/>
</dbReference>
<dbReference type="InterPro" id="IPR002133">
    <property type="entry name" value="S-AdoMet_synthetase"/>
</dbReference>
<keyword evidence="12" id="KW-0630">Potassium</keyword>
<comment type="cofactor">
    <cofactor evidence="2">
        <name>K(+)</name>
        <dbReference type="ChEBI" id="CHEBI:29103"/>
    </cofactor>
</comment>
<keyword evidence="10" id="KW-0067">ATP-binding</keyword>
<evidence type="ECO:0000259" key="15">
    <source>
        <dbReference type="Pfam" id="PF02773"/>
    </source>
</evidence>
<dbReference type="Gene3D" id="3.30.300.10">
    <property type="match status" value="3"/>
</dbReference>
<dbReference type="Pfam" id="PF00438">
    <property type="entry name" value="S-AdoMet_synt_N"/>
    <property type="match status" value="1"/>
</dbReference>
<dbReference type="Proteomes" id="UP000034785">
    <property type="component" value="Unassembled WGS sequence"/>
</dbReference>
<dbReference type="InterPro" id="IPR022630">
    <property type="entry name" value="S-AdoMet_synt_C"/>
</dbReference>
<dbReference type="InterPro" id="IPR022628">
    <property type="entry name" value="S-AdoMet_synt_N"/>
</dbReference>
<comment type="similarity">
    <text evidence="4">Belongs to the AdoMet synthase family.</text>
</comment>
<dbReference type="UniPathway" id="UPA00315">
    <property type="reaction ID" value="UER00080"/>
</dbReference>
<dbReference type="EMBL" id="LCEJ01000042">
    <property type="protein sequence ID" value="KKS69896.1"/>
    <property type="molecule type" value="Genomic_DNA"/>
</dbReference>
<evidence type="ECO:0000313" key="16">
    <source>
        <dbReference type="EMBL" id="KKS69896.1"/>
    </source>
</evidence>
<evidence type="ECO:0000256" key="7">
    <source>
        <dbReference type="ARBA" id="ARBA00022679"/>
    </source>
</evidence>
<evidence type="ECO:0000259" key="13">
    <source>
        <dbReference type="Pfam" id="PF00438"/>
    </source>
</evidence>
<feature type="domain" description="S-adenosylmethionine synthetase central" evidence="14">
    <location>
        <begin position="157"/>
        <end position="254"/>
    </location>
</feature>
<dbReference type="GO" id="GO:0006730">
    <property type="term" value="P:one-carbon metabolic process"/>
    <property type="evidence" value="ECO:0007669"/>
    <property type="project" value="UniProtKB-KW"/>
</dbReference>
<comment type="cofactor">
    <cofactor evidence="1">
        <name>Mg(2+)</name>
        <dbReference type="ChEBI" id="CHEBI:18420"/>
    </cofactor>
</comment>
<sequence>MSISVQECLRWKTQALAGGNVRSSESVTPGHPDMLMDVMADKILDTAYACLDEQLEVWRQTGDPKSEYINRGNVRVAIDGLVKGNEEGGTLSLAGEITLPDGIVPDYEGVVRETIKTIGYDDPNAGFWYGLPDLNFHITKQSENIAAGVNDGGGKIKGAGDQGICFGYATNEHLSLMPLPLQCAHEITAGLTAARKKFPWLKPDGKSQVGVNYINGKPTDITHVTLAAAHDARHRLIDVRYDLYNEVIIPVLDQFGFKLPISERELLSATGPIIINGAGPWCDKWGPLADSGEVGRKIDVVTYGGAAPHGGGALSGKDPSKVDRSGKYAARYIAARLVDEGFADRFQLGLSFSIGQPEPDSIYIETFGTEHRTWNETVHRISEILDLSVAGIIDGLNLLHISYAPTALRHFGNPEFPWEKFGNRS</sequence>
<dbReference type="InterPro" id="IPR022636">
    <property type="entry name" value="S-AdoMet_synthetase_sfam"/>
</dbReference>
<dbReference type="PATRIC" id="fig|1618425.3.peg.650"/>
<evidence type="ECO:0000256" key="1">
    <source>
        <dbReference type="ARBA" id="ARBA00001946"/>
    </source>
</evidence>
<dbReference type="InterPro" id="IPR022629">
    <property type="entry name" value="S-AdoMet_synt_central"/>
</dbReference>
<keyword evidence="9" id="KW-0547">Nucleotide-binding</keyword>
<evidence type="ECO:0000313" key="17">
    <source>
        <dbReference type="Proteomes" id="UP000034785"/>
    </source>
</evidence>
<evidence type="ECO:0000256" key="5">
    <source>
        <dbReference type="ARBA" id="ARBA00012828"/>
    </source>
</evidence>
<evidence type="ECO:0000256" key="4">
    <source>
        <dbReference type="ARBA" id="ARBA00009685"/>
    </source>
</evidence>
<dbReference type="PROSITE" id="PS00376">
    <property type="entry name" value="ADOMET_SYNTHASE_1"/>
    <property type="match status" value="1"/>
</dbReference>
<reference evidence="16 17" key="1">
    <citation type="journal article" date="2015" name="Nature">
        <title>rRNA introns, odd ribosomes, and small enigmatic genomes across a large radiation of phyla.</title>
        <authorList>
            <person name="Brown C.T."/>
            <person name="Hug L.A."/>
            <person name="Thomas B.C."/>
            <person name="Sharon I."/>
            <person name="Castelle C.J."/>
            <person name="Singh A."/>
            <person name="Wilkins M.J."/>
            <person name="Williams K.H."/>
            <person name="Banfield J.F."/>
        </authorList>
    </citation>
    <scope>NUCLEOTIDE SEQUENCE [LARGE SCALE GENOMIC DNA]</scope>
</reference>
<organism evidence="16 17">
    <name type="scientific">Candidatus Daviesbacteria bacterium GW2011_GWA2_42_7</name>
    <dbReference type="NCBI Taxonomy" id="1618425"/>
    <lineage>
        <taxon>Bacteria</taxon>
        <taxon>Candidatus Daviesiibacteriota</taxon>
    </lineage>
</organism>
<accession>A0A0G1DGE8</accession>
<evidence type="ECO:0000259" key="14">
    <source>
        <dbReference type="Pfam" id="PF02772"/>
    </source>
</evidence>
<keyword evidence="6" id="KW-0554">One-carbon metabolism</keyword>
<keyword evidence="7" id="KW-0808">Transferase</keyword>
<dbReference type="EC" id="2.5.1.6" evidence="5"/>
<evidence type="ECO:0000256" key="12">
    <source>
        <dbReference type="ARBA" id="ARBA00022958"/>
    </source>
</evidence>
<protein>
    <recommendedName>
        <fullName evidence="5">methionine adenosyltransferase</fullName>
        <ecNumber evidence="5">2.5.1.6</ecNumber>
    </recommendedName>
</protein>
<evidence type="ECO:0000256" key="9">
    <source>
        <dbReference type="ARBA" id="ARBA00022741"/>
    </source>
</evidence>
<feature type="domain" description="S-adenosylmethionine synthetase N-terminal" evidence="13">
    <location>
        <begin position="23"/>
        <end position="142"/>
    </location>
</feature>
<evidence type="ECO:0000256" key="11">
    <source>
        <dbReference type="ARBA" id="ARBA00022842"/>
    </source>
</evidence>
<feature type="domain" description="S-adenosylmethionine synthetase C-terminal" evidence="15">
    <location>
        <begin position="286"/>
        <end position="420"/>
    </location>
</feature>
<keyword evidence="11" id="KW-0460">Magnesium</keyword>
<dbReference type="PIRSF" id="PIRSF000497">
    <property type="entry name" value="MAT"/>
    <property type="match status" value="1"/>
</dbReference>
<comment type="caution">
    <text evidence="16">The sequence shown here is derived from an EMBL/GenBank/DDBJ whole genome shotgun (WGS) entry which is preliminary data.</text>
</comment>
<evidence type="ECO:0000256" key="10">
    <source>
        <dbReference type="ARBA" id="ARBA00022840"/>
    </source>
</evidence>
<gene>
    <name evidence="16" type="ORF">UV41_C0042G0010</name>
</gene>
<dbReference type="GO" id="GO:0005524">
    <property type="term" value="F:ATP binding"/>
    <property type="evidence" value="ECO:0007669"/>
    <property type="project" value="UniProtKB-KW"/>
</dbReference>
<dbReference type="Pfam" id="PF02772">
    <property type="entry name" value="S-AdoMet_synt_M"/>
    <property type="match status" value="1"/>
</dbReference>
<dbReference type="GO" id="GO:0004478">
    <property type="term" value="F:methionine adenosyltransferase activity"/>
    <property type="evidence" value="ECO:0007669"/>
    <property type="project" value="UniProtKB-EC"/>
</dbReference>